<proteinExistence type="predicted"/>
<sequence length="447" mass="50723">MDYPPIDTLMDPEMEFLTDNQDRQQVGALQRILRLQCRPPQWRPKISLWLSTQEVASPTTDFSDTQHGPTEGDPVHATWTDRRRLKKECTVLPNLAHYPALQLRNPISLFFLDRAPHDYTDRTRAATWLHGLVGEDSNDGGPCVGRTVGQRRAPIYGMRSVVSASLDIKERKVGISICIFLYTFSKGFHIASETTTRDFPIKVLELAAILCMRGVTVDSLPSGVRAHSSLLYVSPPAKFARSRYKTMADDLLVISTAHVNTGMWISITNPESNPITFKDIEIESSDAEQNKGIIEKHYYIHDQIIEQRKDLAERGTLCLLRNKLDAKSPNRIYLNSDALGHSSHRDWRLWPGEPNGASFYGHFCDPHGSPPIYGDCSYNCTLDDVAREEQKMRSLFRPGHVNVAPRHLTTEAETFTFCHNDSCESPRGSKNRNTWTPHYKDECQVRT</sequence>
<evidence type="ECO:0000313" key="1">
    <source>
        <dbReference type="EMBL" id="GER36190.1"/>
    </source>
</evidence>
<gene>
    <name evidence="1" type="ORF">STAS_12520</name>
</gene>
<reference evidence="2" key="1">
    <citation type="journal article" date="2019" name="Curr. Biol.">
        <title>Genome Sequence of Striga asiatica Provides Insight into the Evolution of Plant Parasitism.</title>
        <authorList>
            <person name="Yoshida S."/>
            <person name="Kim S."/>
            <person name="Wafula E.K."/>
            <person name="Tanskanen J."/>
            <person name="Kim Y.M."/>
            <person name="Honaas L."/>
            <person name="Yang Z."/>
            <person name="Spallek T."/>
            <person name="Conn C.E."/>
            <person name="Ichihashi Y."/>
            <person name="Cheong K."/>
            <person name="Cui S."/>
            <person name="Der J.P."/>
            <person name="Gundlach H."/>
            <person name="Jiao Y."/>
            <person name="Hori C."/>
            <person name="Ishida J.K."/>
            <person name="Kasahara H."/>
            <person name="Kiba T."/>
            <person name="Kim M.S."/>
            <person name="Koo N."/>
            <person name="Laohavisit A."/>
            <person name="Lee Y.H."/>
            <person name="Lumba S."/>
            <person name="McCourt P."/>
            <person name="Mortimer J.C."/>
            <person name="Mutuku J.M."/>
            <person name="Nomura T."/>
            <person name="Sasaki-Sekimoto Y."/>
            <person name="Seto Y."/>
            <person name="Wang Y."/>
            <person name="Wakatake T."/>
            <person name="Sakakibara H."/>
            <person name="Demura T."/>
            <person name="Yamaguchi S."/>
            <person name="Yoneyama K."/>
            <person name="Manabe R.I."/>
            <person name="Nelson D.C."/>
            <person name="Schulman A.H."/>
            <person name="Timko M.P."/>
            <person name="dePamphilis C.W."/>
            <person name="Choi D."/>
            <person name="Shirasu K."/>
        </authorList>
    </citation>
    <scope>NUCLEOTIDE SEQUENCE [LARGE SCALE GENOMIC DNA]</scope>
    <source>
        <strain evidence="2">cv. UVA1</strain>
    </source>
</reference>
<evidence type="ECO:0000313" key="2">
    <source>
        <dbReference type="Proteomes" id="UP000325081"/>
    </source>
</evidence>
<dbReference type="OrthoDB" id="527990at2759"/>
<comment type="caution">
    <text evidence="1">The sequence shown here is derived from an EMBL/GenBank/DDBJ whole genome shotgun (WGS) entry which is preliminary data.</text>
</comment>
<organism evidence="1 2">
    <name type="scientific">Striga asiatica</name>
    <name type="common">Asiatic witchweed</name>
    <name type="synonym">Buchnera asiatica</name>
    <dbReference type="NCBI Taxonomy" id="4170"/>
    <lineage>
        <taxon>Eukaryota</taxon>
        <taxon>Viridiplantae</taxon>
        <taxon>Streptophyta</taxon>
        <taxon>Embryophyta</taxon>
        <taxon>Tracheophyta</taxon>
        <taxon>Spermatophyta</taxon>
        <taxon>Magnoliopsida</taxon>
        <taxon>eudicotyledons</taxon>
        <taxon>Gunneridae</taxon>
        <taxon>Pentapetalae</taxon>
        <taxon>asterids</taxon>
        <taxon>lamiids</taxon>
        <taxon>Lamiales</taxon>
        <taxon>Orobanchaceae</taxon>
        <taxon>Buchnereae</taxon>
        <taxon>Striga</taxon>
    </lineage>
</organism>
<protein>
    <submittedName>
        <fullName evidence="1">Metalloendopeptidases</fullName>
    </submittedName>
</protein>
<dbReference type="Proteomes" id="UP000325081">
    <property type="component" value="Unassembled WGS sequence"/>
</dbReference>
<keyword evidence="2" id="KW-1185">Reference proteome</keyword>
<dbReference type="AlphaFoldDB" id="A0A5A7PTM2"/>
<dbReference type="EMBL" id="BKCP01005073">
    <property type="protein sequence ID" value="GER36190.1"/>
    <property type="molecule type" value="Genomic_DNA"/>
</dbReference>
<name>A0A5A7PTM2_STRAF</name>
<accession>A0A5A7PTM2</accession>